<keyword evidence="4" id="KW-1185">Reference proteome</keyword>
<dbReference type="PANTHER" id="PTHR34502:SF5">
    <property type="entry name" value="DUF6594 DOMAIN-CONTAINING PROTEIN"/>
    <property type="match status" value="1"/>
</dbReference>
<proteinExistence type="predicted"/>
<organism evidence="3 4">
    <name type="scientific">Trichoglossum hirsutum</name>
    <dbReference type="NCBI Taxonomy" id="265104"/>
    <lineage>
        <taxon>Eukaryota</taxon>
        <taxon>Fungi</taxon>
        <taxon>Dikarya</taxon>
        <taxon>Ascomycota</taxon>
        <taxon>Pezizomycotina</taxon>
        <taxon>Geoglossomycetes</taxon>
        <taxon>Geoglossales</taxon>
        <taxon>Geoglossaceae</taxon>
        <taxon>Trichoglossum</taxon>
    </lineage>
</organism>
<feature type="transmembrane region" description="Helical" evidence="1">
    <location>
        <begin position="6"/>
        <end position="28"/>
    </location>
</feature>
<keyword evidence="1" id="KW-0812">Transmembrane</keyword>
<keyword evidence="1" id="KW-0472">Membrane</keyword>
<feature type="transmembrane region" description="Helical" evidence="1">
    <location>
        <begin position="35"/>
        <end position="52"/>
    </location>
</feature>
<keyword evidence="1" id="KW-1133">Transmembrane helix</keyword>
<comment type="caution">
    <text evidence="3">The sequence shown here is derived from an EMBL/GenBank/DDBJ whole genome shotgun (WGS) entry which is preliminary data.</text>
</comment>
<accession>A0A9P8LDM4</accession>
<evidence type="ECO:0000259" key="2">
    <source>
        <dbReference type="Pfam" id="PF20237"/>
    </source>
</evidence>
<evidence type="ECO:0000313" key="4">
    <source>
        <dbReference type="Proteomes" id="UP000750711"/>
    </source>
</evidence>
<sequence>RIRAFVRLLAILLSSVLPILSIIVLYVVREERVRLGLIVVFSALCSAALATLSDAKNVEIIAATAAYVFCTQMAGF</sequence>
<dbReference type="EMBL" id="JAGHQM010000409">
    <property type="protein sequence ID" value="KAH0562124.1"/>
    <property type="molecule type" value="Genomic_DNA"/>
</dbReference>
<feature type="domain" description="DUF6594" evidence="2">
    <location>
        <begin position="1"/>
        <end position="68"/>
    </location>
</feature>
<name>A0A9P8LDM4_9PEZI</name>
<dbReference type="Proteomes" id="UP000750711">
    <property type="component" value="Unassembled WGS sequence"/>
</dbReference>
<gene>
    <name evidence="3" type="ORF">GP486_003184</name>
</gene>
<reference evidence="3" key="1">
    <citation type="submission" date="2021-03" db="EMBL/GenBank/DDBJ databases">
        <title>Comparative genomics and phylogenomic investigation of the class Geoglossomycetes provide insights into ecological specialization and systematics.</title>
        <authorList>
            <person name="Melie T."/>
            <person name="Pirro S."/>
            <person name="Miller A.N."/>
            <person name="Quandt A."/>
        </authorList>
    </citation>
    <scope>NUCLEOTIDE SEQUENCE</scope>
    <source>
        <strain evidence="3">CAQ_001_2017</strain>
    </source>
</reference>
<dbReference type="AlphaFoldDB" id="A0A9P8LDM4"/>
<evidence type="ECO:0000256" key="1">
    <source>
        <dbReference type="SAM" id="Phobius"/>
    </source>
</evidence>
<protein>
    <recommendedName>
        <fullName evidence="2">DUF6594 domain-containing protein</fullName>
    </recommendedName>
</protein>
<evidence type="ECO:0000313" key="3">
    <source>
        <dbReference type="EMBL" id="KAH0562124.1"/>
    </source>
</evidence>
<dbReference type="Pfam" id="PF20237">
    <property type="entry name" value="DUF6594"/>
    <property type="match status" value="1"/>
</dbReference>
<dbReference type="InterPro" id="IPR046529">
    <property type="entry name" value="DUF6594"/>
</dbReference>
<dbReference type="PANTHER" id="PTHR34502">
    <property type="entry name" value="DUF6594 DOMAIN-CONTAINING PROTEIN-RELATED"/>
    <property type="match status" value="1"/>
</dbReference>
<feature type="non-terminal residue" evidence="3">
    <location>
        <position position="1"/>
    </location>
</feature>